<dbReference type="Ensembl" id="ENSCJAT00000118024.1">
    <property type="protein sequence ID" value="ENSCJAP00000092659.1"/>
    <property type="gene ID" value="ENSCJAG00000013456.5"/>
</dbReference>
<dbReference type="GO" id="GO:0005634">
    <property type="term" value="C:nucleus"/>
    <property type="evidence" value="ECO:0007669"/>
    <property type="project" value="TreeGrafter"/>
</dbReference>
<feature type="region of interest" description="Disordered" evidence="1">
    <location>
        <begin position="56"/>
        <end position="115"/>
    </location>
</feature>
<dbReference type="GeneTree" id="ENSGT00940000155343"/>
<proteinExistence type="predicted"/>
<reference evidence="2" key="2">
    <citation type="submission" date="2025-08" db="UniProtKB">
        <authorList>
            <consortium name="Ensembl"/>
        </authorList>
    </citation>
    <scope>IDENTIFICATION</scope>
</reference>
<dbReference type="GO" id="GO:0019901">
    <property type="term" value="F:protein kinase binding"/>
    <property type="evidence" value="ECO:0007669"/>
    <property type="project" value="TreeGrafter"/>
</dbReference>
<evidence type="ECO:0000256" key="1">
    <source>
        <dbReference type="SAM" id="MobiDB-lite"/>
    </source>
</evidence>
<sequence>MTMESREMDCYLRRLKQELMSMKEVGDGLQDQMNCMMGALQELKLLQVQTALEQLEISGGGPAPGSPEGPGTQLERPCWEGGRGSARPTVCSPASQPSLELPEATSGAFPVQCSS</sequence>
<accession>A0A8I3WFN6</accession>
<dbReference type="AlphaFoldDB" id="A0A8I3WFN6"/>
<name>A0A8I3WFN6_CALJA</name>
<reference evidence="2" key="3">
    <citation type="submission" date="2025-09" db="UniProtKB">
        <authorList>
            <consortium name="Ensembl"/>
        </authorList>
    </citation>
    <scope>IDENTIFICATION</scope>
</reference>
<dbReference type="PANTHER" id="PTHR28615">
    <property type="entry name" value="PAK4-INHIBITOR INKA1-RELATED"/>
    <property type="match status" value="1"/>
</dbReference>
<dbReference type="Proteomes" id="UP000008225">
    <property type="component" value="Chromosome 7"/>
</dbReference>
<dbReference type="GO" id="GO:0030291">
    <property type="term" value="F:protein serine/threonine kinase inhibitor activity"/>
    <property type="evidence" value="ECO:0007669"/>
    <property type="project" value="InterPro"/>
</dbReference>
<gene>
    <name evidence="2" type="primary">KCND3</name>
</gene>
<evidence type="ECO:0000313" key="2">
    <source>
        <dbReference type="Ensembl" id="ENSCJAP00000092659.1"/>
    </source>
</evidence>
<keyword evidence="3" id="KW-1185">Reference proteome</keyword>
<protein>
    <submittedName>
        <fullName evidence="2">Potassium voltage-gated channel subfamily D member 3</fullName>
    </submittedName>
</protein>
<evidence type="ECO:0000313" key="3">
    <source>
        <dbReference type="Proteomes" id="UP000008225"/>
    </source>
</evidence>
<dbReference type="PANTHER" id="PTHR28615:SF2">
    <property type="entry name" value="PAK4-INHIBITOR INKA2"/>
    <property type="match status" value="1"/>
</dbReference>
<reference evidence="2 3" key="1">
    <citation type="submission" date="2009-03" db="EMBL/GenBank/DDBJ databases">
        <authorList>
            <person name="Warren W."/>
            <person name="Ye L."/>
            <person name="Minx P."/>
            <person name="Worley K."/>
            <person name="Gibbs R."/>
            <person name="Wilson R.K."/>
        </authorList>
    </citation>
    <scope>NUCLEOTIDE SEQUENCE [LARGE SCALE GENOMIC DNA]</scope>
</reference>
<dbReference type="InterPro" id="IPR039201">
    <property type="entry name" value="Inka"/>
</dbReference>
<organism evidence="2 3">
    <name type="scientific">Callithrix jacchus</name>
    <name type="common">White-tufted-ear marmoset</name>
    <name type="synonym">Simia Jacchus</name>
    <dbReference type="NCBI Taxonomy" id="9483"/>
    <lineage>
        <taxon>Eukaryota</taxon>
        <taxon>Metazoa</taxon>
        <taxon>Chordata</taxon>
        <taxon>Craniata</taxon>
        <taxon>Vertebrata</taxon>
        <taxon>Euteleostomi</taxon>
        <taxon>Mammalia</taxon>
        <taxon>Eutheria</taxon>
        <taxon>Euarchontoglires</taxon>
        <taxon>Primates</taxon>
        <taxon>Haplorrhini</taxon>
        <taxon>Platyrrhini</taxon>
        <taxon>Cebidae</taxon>
        <taxon>Callitrichinae</taxon>
        <taxon>Callithrix</taxon>
        <taxon>Callithrix</taxon>
    </lineage>
</organism>